<dbReference type="GO" id="GO:0016787">
    <property type="term" value="F:hydrolase activity"/>
    <property type="evidence" value="ECO:0007669"/>
    <property type="project" value="UniProtKB-KW"/>
</dbReference>
<keyword evidence="4" id="KW-1185">Reference proteome</keyword>
<keyword evidence="1" id="KW-0378">Hydrolase</keyword>
<dbReference type="Gene3D" id="3.40.50.1820">
    <property type="entry name" value="alpha/beta hydrolase"/>
    <property type="match status" value="1"/>
</dbReference>
<evidence type="ECO:0000313" key="3">
    <source>
        <dbReference type="EMBL" id="SDV00406.1"/>
    </source>
</evidence>
<evidence type="ECO:0000256" key="1">
    <source>
        <dbReference type="ARBA" id="ARBA00022801"/>
    </source>
</evidence>
<dbReference type="Proteomes" id="UP000198600">
    <property type="component" value="Chromosome I"/>
</dbReference>
<dbReference type="AlphaFoldDB" id="A0A1H2N6J0"/>
<organism evidence="3 4">
    <name type="scientific">Pseudomonas mucidolens</name>
    <dbReference type="NCBI Taxonomy" id="46679"/>
    <lineage>
        <taxon>Bacteria</taxon>
        <taxon>Pseudomonadati</taxon>
        <taxon>Pseudomonadota</taxon>
        <taxon>Gammaproteobacteria</taxon>
        <taxon>Pseudomonadales</taxon>
        <taxon>Pseudomonadaceae</taxon>
        <taxon>Pseudomonas</taxon>
    </lineage>
</organism>
<dbReference type="InterPro" id="IPR013094">
    <property type="entry name" value="AB_hydrolase_3"/>
</dbReference>
<accession>A0A1H2N6J0</accession>
<dbReference type="STRING" id="46679.SAMN05216202_2990"/>
<dbReference type="InterPro" id="IPR029058">
    <property type="entry name" value="AB_hydrolase_fold"/>
</dbReference>
<dbReference type="InterPro" id="IPR050300">
    <property type="entry name" value="GDXG_lipolytic_enzyme"/>
</dbReference>
<protein>
    <submittedName>
        <fullName evidence="3">Acetyl esterase/lipase</fullName>
    </submittedName>
</protein>
<dbReference type="EMBL" id="LT629802">
    <property type="protein sequence ID" value="SDV00406.1"/>
    <property type="molecule type" value="Genomic_DNA"/>
</dbReference>
<evidence type="ECO:0000313" key="4">
    <source>
        <dbReference type="Proteomes" id="UP000198600"/>
    </source>
</evidence>
<dbReference type="Pfam" id="PF07859">
    <property type="entry name" value="Abhydrolase_3"/>
    <property type="match status" value="1"/>
</dbReference>
<proteinExistence type="predicted"/>
<evidence type="ECO:0000259" key="2">
    <source>
        <dbReference type="Pfam" id="PF07859"/>
    </source>
</evidence>
<name>A0A1H2N6J0_9PSED</name>
<dbReference type="PANTHER" id="PTHR48081:SF8">
    <property type="entry name" value="ALPHA_BETA HYDROLASE FOLD-3 DOMAIN-CONTAINING PROTEIN-RELATED"/>
    <property type="match status" value="1"/>
</dbReference>
<feature type="domain" description="Alpha/beta hydrolase fold-3" evidence="2">
    <location>
        <begin position="81"/>
        <end position="291"/>
    </location>
</feature>
<dbReference type="PANTHER" id="PTHR48081">
    <property type="entry name" value="AB HYDROLASE SUPERFAMILY PROTEIN C4A8.06C"/>
    <property type="match status" value="1"/>
</dbReference>
<gene>
    <name evidence="3" type="ORF">SAMN05216202_2990</name>
</gene>
<sequence>MPLDAAKLLDPAYAHFLEKTSSEWTLAGLPAIRTRASANFKPPQLARCEQRWTTDAPNTPGVRLCIYRPDQKYEDQALPAILYLHGGGFVLGCPEMADDYLTDLAIEMKAVIVAVDYRLAPEHPFPIPLEDCYTALSWLLRESPSLGVDADRVVIMGHSAGGGLAAALALLVRERAEHSVVGLVLVYPMLDHRTGSANAPTDNPTTGTLNWGSEANQFCWHCMQGSYTFDDEQAFLFSAALASDLRGLPRSFICVGTLDLFLVEDVDFALKLSRSGVPIELHVYPGVPHMFDQYPGSVTDQCRNDVVAALRKMIGG</sequence>
<reference evidence="4" key="1">
    <citation type="submission" date="2016-10" db="EMBL/GenBank/DDBJ databases">
        <authorList>
            <person name="Varghese N."/>
            <person name="Submissions S."/>
        </authorList>
    </citation>
    <scope>NUCLEOTIDE SEQUENCE [LARGE SCALE GENOMIC DNA]</scope>
    <source>
        <strain evidence="4">LMG 2223</strain>
    </source>
</reference>
<dbReference type="SUPFAM" id="SSF53474">
    <property type="entry name" value="alpha/beta-Hydrolases"/>
    <property type="match status" value="1"/>
</dbReference>